<sequence>MMKSVPVKIEHEGKWIPTTMGIGEDRIHIGAPLDCEIPYKSMVDLEEKKNQVLITAGPDAEETYRIASVEKVLSVLKKFIITQCSAYRLNAFFMSPAIRGGVLVQDAHWEKGAIAVMKTGIWFVSQESQVCIPLGDVAGIEFTRREIQEKDLDVVKIDHLIENEVVTSFVLCPKTTLQVLYNFLSEATQNSEYEGELDPLTGQVAMLVYSGMDSSAIENMLKLSHKDLDAIYERLLATGFAEVLYVRKEIQLTAKGVRYISDAVKSSTN</sequence>
<dbReference type="BioCyc" id="MBOU1201294:BN140_RS09415-MONOMER"/>
<dbReference type="EMBL" id="HE964772">
    <property type="protein sequence ID" value="CCJ36807.1"/>
    <property type="molecule type" value="Genomic_DNA"/>
</dbReference>
<dbReference type="KEGG" id="mbg:BN140_1884"/>
<dbReference type="PANTHER" id="PTHR42201:SF1">
    <property type="entry name" value="TAXIS PROTEIN"/>
    <property type="match status" value="1"/>
</dbReference>
<dbReference type="AlphaFoldDB" id="I7LKB1"/>
<name>I7LKB1_METBM</name>
<protein>
    <recommendedName>
        <fullName evidence="3">Chemotaxis signal transduction system protein F from archaea</fullName>
    </recommendedName>
</protein>
<dbReference type="HOGENOM" id="CLU_1032936_0_0_2"/>
<organism evidence="1 2">
    <name type="scientific">Methanoculleus bourgensis (strain ATCC 43281 / DSM 3045 / OCM 15 / MS2)</name>
    <name type="common">Methanogenium bourgense</name>
    <dbReference type="NCBI Taxonomy" id="1201294"/>
    <lineage>
        <taxon>Archaea</taxon>
        <taxon>Methanobacteriati</taxon>
        <taxon>Methanobacteriota</taxon>
        <taxon>Stenosarchaea group</taxon>
        <taxon>Methanomicrobia</taxon>
        <taxon>Methanomicrobiales</taxon>
        <taxon>Methanomicrobiaceae</taxon>
        <taxon>Methanoculleus</taxon>
    </lineage>
</organism>
<evidence type="ECO:0000313" key="1">
    <source>
        <dbReference type="EMBL" id="CCJ36807.1"/>
    </source>
</evidence>
<proteinExistence type="predicted"/>
<dbReference type="Proteomes" id="UP000009007">
    <property type="component" value="Chromosome I"/>
</dbReference>
<reference evidence="2" key="1">
    <citation type="journal article" date="2012" name="J. Bacteriol.">
        <title>Complete genome sequence of the hydrogenotrophic, methanogenic archaeon Methanoculleus bourgensis strain MS2T, isolated from a sewage sludge digester.</title>
        <authorList>
            <person name="Maus I."/>
            <person name="Wibberg D."/>
            <person name="Stantscheff R."/>
            <person name="Eikmeyer F.G."/>
            <person name="Seffner A."/>
            <person name="Boelter J."/>
            <person name="Szczepanowski R."/>
            <person name="Blom J."/>
            <person name="Jaenicke S."/>
            <person name="Konig H."/>
            <person name="Puhler A."/>
            <person name="Schluter A."/>
        </authorList>
    </citation>
    <scope>NUCLEOTIDE SEQUENCE [LARGE SCALE GENOMIC DNA]</scope>
    <source>
        <strain evidence="2">ATCC 43281 / DSM 3045 / OCM 15 / MS2</strain>
    </source>
</reference>
<dbReference type="Pfam" id="PF04283">
    <property type="entry name" value="CheF-arch"/>
    <property type="match status" value="1"/>
</dbReference>
<keyword evidence="2" id="KW-1185">Reference proteome</keyword>
<evidence type="ECO:0008006" key="3">
    <source>
        <dbReference type="Google" id="ProtNLM"/>
    </source>
</evidence>
<evidence type="ECO:0000313" key="2">
    <source>
        <dbReference type="Proteomes" id="UP000009007"/>
    </source>
</evidence>
<dbReference type="GO" id="GO:0006935">
    <property type="term" value="P:chemotaxis"/>
    <property type="evidence" value="ECO:0007669"/>
    <property type="project" value="InterPro"/>
</dbReference>
<gene>
    <name evidence="1" type="ordered locus">BN140_1884</name>
</gene>
<dbReference type="STRING" id="1201294.BN140_1884"/>
<accession>I7LKB1</accession>
<dbReference type="PATRIC" id="fig|1201294.9.peg.2069"/>
<dbReference type="InterPro" id="IPR007381">
    <property type="entry name" value="CheF1/F2"/>
</dbReference>
<dbReference type="PANTHER" id="PTHR42201">
    <property type="entry name" value="TAXIS PROTEIN"/>
    <property type="match status" value="1"/>
</dbReference>